<comment type="caution">
    <text evidence="1">The sequence shown here is derived from an EMBL/GenBank/DDBJ whole genome shotgun (WGS) entry which is preliminary data.</text>
</comment>
<keyword evidence="2" id="KW-1185">Reference proteome</keyword>
<name>A0ACC3S8L7_9PEZI</name>
<reference evidence="1" key="1">
    <citation type="submission" date="2024-02" db="EMBL/GenBank/DDBJ databases">
        <title>Metagenome Assembled Genome of Zalaria obscura JY119.</title>
        <authorList>
            <person name="Vighnesh L."/>
            <person name="Jagadeeshwari U."/>
            <person name="Venkata Ramana C."/>
            <person name="Sasikala C."/>
        </authorList>
    </citation>
    <scope>NUCLEOTIDE SEQUENCE</scope>
    <source>
        <strain evidence="1">JY119</strain>
    </source>
</reference>
<evidence type="ECO:0000313" key="1">
    <source>
        <dbReference type="EMBL" id="KAK8202146.1"/>
    </source>
</evidence>
<protein>
    <submittedName>
        <fullName evidence="1">SUMO protein smt3</fullName>
    </submittedName>
</protein>
<accession>A0ACC3S8L7</accession>
<organism evidence="1 2">
    <name type="scientific">Zalaria obscura</name>
    <dbReference type="NCBI Taxonomy" id="2024903"/>
    <lineage>
        <taxon>Eukaryota</taxon>
        <taxon>Fungi</taxon>
        <taxon>Dikarya</taxon>
        <taxon>Ascomycota</taxon>
        <taxon>Pezizomycotina</taxon>
        <taxon>Dothideomycetes</taxon>
        <taxon>Dothideomycetidae</taxon>
        <taxon>Dothideales</taxon>
        <taxon>Zalariaceae</taxon>
        <taxon>Zalaria</taxon>
    </lineage>
</organism>
<proteinExistence type="predicted"/>
<dbReference type="EMBL" id="JAMKPW020000033">
    <property type="protein sequence ID" value="KAK8202146.1"/>
    <property type="molecule type" value="Genomic_DNA"/>
</dbReference>
<sequence>MSFQSPLAGPSKLTGTDDGPAFTEPVSETPQEPKMSLRVMDQNGHDISFKLKASTPMAKVMAAFAQQIGSDLSNLRFIFEGERVVGGDTPQSLEMEDGDTLEVFTEQTGGRGSD</sequence>
<evidence type="ECO:0000313" key="2">
    <source>
        <dbReference type="Proteomes" id="UP001320706"/>
    </source>
</evidence>
<gene>
    <name evidence="1" type="primary">SMT3_1</name>
    <name evidence="1" type="ORF">M8818_005672</name>
</gene>
<dbReference type="Proteomes" id="UP001320706">
    <property type="component" value="Unassembled WGS sequence"/>
</dbReference>